<name>K1RG83_9ZZZZ</name>
<keyword evidence="1" id="KW-1133">Transmembrane helix</keyword>
<reference evidence="2" key="1">
    <citation type="journal article" date="2013" name="Environ. Microbiol.">
        <title>Microbiota from the distal guts of lean and obese adolescents exhibit partial functional redundancy besides clear differences in community structure.</title>
        <authorList>
            <person name="Ferrer M."/>
            <person name="Ruiz A."/>
            <person name="Lanza F."/>
            <person name="Haange S.B."/>
            <person name="Oberbach A."/>
            <person name="Till H."/>
            <person name="Bargiela R."/>
            <person name="Campoy C."/>
            <person name="Segura M.T."/>
            <person name="Richter M."/>
            <person name="von Bergen M."/>
            <person name="Seifert J."/>
            <person name="Suarez A."/>
        </authorList>
    </citation>
    <scope>NUCLEOTIDE SEQUENCE</scope>
</reference>
<sequence length="130" mass="14595">MNQDNFLWGLQITDGLTMELVSKMTVIAFGVAVICFICNLAYNYLYHGASQLLTSNEDKFPDMMEIGRCLVLFFCLTMYKPIAQTIVGTMEVINEATSLSSERANEFAQFMAKASNEQGEMIAEYETNSL</sequence>
<gene>
    <name evidence="2" type="ORF">LEA_19241</name>
</gene>
<evidence type="ECO:0000256" key="1">
    <source>
        <dbReference type="SAM" id="Phobius"/>
    </source>
</evidence>
<feature type="non-terminal residue" evidence="2">
    <location>
        <position position="130"/>
    </location>
</feature>
<organism evidence="2">
    <name type="scientific">human gut metagenome</name>
    <dbReference type="NCBI Taxonomy" id="408170"/>
    <lineage>
        <taxon>unclassified sequences</taxon>
        <taxon>metagenomes</taxon>
        <taxon>organismal metagenomes</taxon>
    </lineage>
</organism>
<dbReference type="EMBL" id="AJWY01013226">
    <property type="protein sequence ID" value="EKC47712.1"/>
    <property type="molecule type" value="Genomic_DNA"/>
</dbReference>
<keyword evidence="1" id="KW-0812">Transmembrane</keyword>
<proteinExistence type="predicted"/>
<keyword evidence="1" id="KW-0472">Membrane</keyword>
<protein>
    <submittedName>
        <fullName evidence="2">Uncharacterized protein</fullName>
    </submittedName>
</protein>
<evidence type="ECO:0000313" key="2">
    <source>
        <dbReference type="EMBL" id="EKC47712.1"/>
    </source>
</evidence>
<comment type="caution">
    <text evidence="2">The sequence shown here is derived from an EMBL/GenBank/DDBJ whole genome shotgun (WGS) entry which is preliminary data.</text>
</comment>
<accession>K1RG83</accession>
<feature type="transmembrane region" description="Helical" evidence="1">
    <location>
        <begin position="20"/>
        <end position="42"/>
    </location>
</feature>
<dbReference type="AlphaFoldDB" id="K1RG83"/>